<reference evidence="1 2" key="1">
    <citation type="journal article" date="2019" name="Nat. Ecol. Evol.">
        <title>Megaphylogeny resolves global patterns of mushroom evolution.</title>
        <authorList>
            <person name="Varga T."/>
            <person name="Krizsan K."/>
            <person name="Foldi C."/>
            <person name="Dima B."/>
            <person name="Sanchez-Garcia M."/>
            <person name="Sanchez-Ramirez S."/>
            <person name="Szollosi G.J."/>
            <person name="Szarkandi J.G."/>
            <person name="Papp V."/>
            <person name="Albert L."/>
            <person name="Andreopoulos W."/>
            <person name="Angelini C."/>
            <person name="Antonin V."/>
            <person name="Barry K.W."/>
            <person name="Bougher N.L."/>
            <person name="Buchanan P."/>
            <person name="Buyck B."/>
            <person name="Bense V."/>
            <person name="Catcheside P."/>
            <person name="Chovatia M."/>
            <person name="Cooper J."/>
            <person name="Damon W."/>
            <person name="Desjardin D."/>
            <person name="Finy P."/>
            <person name="Geml J."/>
            <person name="Haridas S."/>
            <person name="Hughes K."/>
            <person name="Justo A."/>
            <person name="Karasinski D."/>
            <person name="Kautmanova I."/>
            <person name="Kiss B."/>
            <person name="Kocsube S."/>
            <person name="Kotiranta H."/>
            <person name="LaButti K.M."/>
            <person name="Lechner B.E."/>
            <person name="Liimatainen K."/>
            <person name="Lipzen A."/>
            <person name="Lukacs Z."/>
            <person name="Mihaltcheva S."/>
            <person name="Morgado L.N."/>
            <person name="Niskanen T."/>
            <person name="Noordeloos M.E."/>
            <person name="Ohm R.A."/>
            <person name="Ortiz-Santana B."/>
            <person name="Ovrebo C."/>
            <person name="Racz N."/>
            <person name="Riley R."/>
            <person name="Savchenko A."/>
            <person name="Shiryaev A."/>
            <person name="Soop K."/>
            <person name="Spirin V."/>
            <person name="Szebenyi C."/>
            <person name="Tomsovsky M."/>
            <person name="Tulloss R.E."/>
            <person name="Uehling J."/>
            <person name="Grigoriev I.V."/>
            <person name="Vagvolgyi C."/>
            <person name="Papp T."/>
            <person name="Martin F.M."/>
            <person name="Miettinen O."/>
            <person name="Hibbett D.S."/>
            <person name="Nagy L.G."/>
        </authorList>
    </citation>
    <scope>NUCLEOTIDE SEQUENCE [LARGE SCALE GENOMIC DNA]</scope>
    <source>
        <strain evidence="1 2">CBS 962.96</strain>
    </source>
</reference>
<dbReference type="GO" id="GO:0007166">
    <property type="term" value="P:cell surface receptor signaling pathway"/>
    <property type="evidence" value="ECO:0007669"/>
    <property type="project" value="InterPro"/>
</dbReference>
<dbReference type="InterPro" id="IPR036537">
    <property type="entry name" value="Adaptor_Cbl_N_dom_sf"/>
</dbReference>
<dbReference type="OrthoDB" id="192148at2759"/>
<keyword evidence="2" id="KW-1185">Reference proteome</keyword>
<evidence type="ECO:0000313" key="2">
    <source>
        <dbReference type="Proteomes" id="UP000297245"/>
    </source>
</evidence>
<protein>
    <submittedName>
        <fullName evidence="1">Uncharacterized protein</fullName>
    </submittedName>
</protein>
<dbReference type="CDD" id="cd21037">
    <property type="entry name" value="MLKL_NTD"/>
    <property type="match status" value="1"/>
</dbReference>
<proteinExistence type="predicted"/>
<accession>A0A4S8KUZ8</accession>
<name>A0A4S8KUZ8_DENBC</name>
<dbReference type="InterPro" id="IPR059179">
    <property type="entry name" value="MLKL-like_MCAfunc"/>
</dbReference>
<sequence length="105" mass="11913">NKKDSQALAEECVSLVFTVESTCKELIRDNNPLPPDLTNHLGFLCETLKIIQGFAVEKANRSFFKRFLTKSDDAGAIQSHREKVKSALDTFAVRINLYLYFRSAE</sequence>
<organism evidence="1 2">
    <name type="scientific">Dendrothele bispora (strain CBS 962.96)</name>
    <dbReference type="NCBI Taxonomy" id="1314807"/>
    <lineage>
        <taxon>Eukaryota</taxon>
        <taxon>Fungi</taxon>
        <taxon>Dikarya</taxon>
        <taxon>Basidiomycota</taxon>
        <taxon>Agaricomycotina</taxon>
        <taxon>Agaricomycetes</taxon>
        <taxon>Agaricomycetidae</taxon>
        <taxon>Agaricales</taxon>
        <taxon>Agaricales incertae sedis</taxon>
        <taxon>Dendrothele</taxon>
    </lineage>
</organism>
<feature type="non-terminal residue" evidence="1">
    <location>
        <position position="1"/>
    </location>
</feature>
<dbReference type="EMBL" id="ML180009">
    <property type="protein sequence ID" value="THU79581.1"/>
    <property type="molecule type" value="Genomic_DNA"/>
</dbReference>
<dbReference type="Proteomes" id="UP000297245">
    <property type="component" value="Unassembled WGS sequence"/>
</dbReference>
<dbReference type="Gene3D" id="1.20.930.20">
    <property type="entry name" value="Adaptor protein Cbl, N-terminal domain"/>
    <property type="match status" value="1"/>
</dbReference>
<evidence type="ECO:0000313" key="1">
    <source>
        <dbReference type="EMBL" id="THU79581.1"/>
    </source>
</evidence>
<gene>
    <name evidence="1" type="ORF">K435DRAFT_697510</name>
</gene>
<dbReference type="AlphaFoldDB" id="A0A4S8KUZ8"/>